<dbReference type="RefSeq" id="WP_037763973.1">
    <property type="nucleotide sequence ID" value="NZ_JAHSSQ010000010.1"/>
</dbReference>
<evidence type="ECO:0000256" key="1">
    <source>
        <dbReference type="SAM" id="MobiDB-lite"/>
    </source>
</evidence>
<feature type="region of interest" description="Disordered" evidence="1">
    <location>
        <begin position="277"/>
        <end position="298"/>
    </location>
</feature>
<dbReference type="EMBL" id="JAHSTP010000003">
    <property type="protein sequence ID" value="MBZ6151669.1"/>
    <property type="molecule type" value="Genomic_DNA"/>
</dbReference>
<evidence type="ECO:0000256" key="2">
    <source>
        <dbReference type="SAM" id="Phobius"/>
    </source>
</evidence>
<dbReference type="SMART" id="SM00530">
    <property type="entry name" value="HTH_XRE"/>
    <property type="match status" value="1"/>
</dbReference>
<dbReference type="Pfam" id="PF10901">
    <property type="entry name" value="DUF2690"/>
    <property type="match status" value="1"/>
</dbReference>
<evidence type="ECO:0000313" key="4">
    <source>
        <dbReference type="EMBL" id="MBZ6151669.1"/>
    </source>
</evidence>
<dbReference type="Gene3D" id="1.10.260.40">
    <property type="entry name" value="lambda repressor-like DNA-binding domains"/>
    <property type="match status" value="1"/>
</dbReference>
<evidence type="ECO:0000313" key="5">
    <source>
        <dbReference type="Proteomes" id="UP000758701"/>
    </source>
</evidence>
<name>A0ABS7W2B9_STROV</name>
<feature type="domain" description="HTH cro/C1-type" evidence="3">
    <location>
        <begin position="8"/>
        <end position="66"/>
    </location>
</feature>
<dbReference type="SUPFAM" id="SSF47413">
    <property type="entry name" value="lambda repressor-like DNA-binding domains"/>
    <property type="match status" value="1"/>
</dbReference>
<dbReference type="InterPro" id="IPR010982">
    <property type="entry name" value="Lambda_DNA-bd_dom_sf"/>
</dbReference>
<keyword evidence="2" id="KW-1133">Transmembrane helix</keyword>
<comment type="caution">
    <text evidence="4">The sequence shown here is derived from an EMBL/GenBank/DDBJ whole genome shotgun (WGS) entry which is preliminary data.</text>
</comment>
<accession>A0ABS7W2B9</accession>
<sequence length="298" mass="31532">MTTEHTRLVAALRELKAGSGLSLAALAERTPYSKSSWERYLNGKSLPPRQAVRDLCRLANEPDGRLLALWEIAESHWSGRATPPAPAAPTPSTDEPPQSPPQQAPQPTGAGRRRARGRLLLALASAYTVIVGGAAALLFLLLPDSEAREDEPPTASVPFSLAPQCQGAACEGRDPMRLICGIGPDTLASHRTATGAHVELRHSTKCGASWVRTWGTEIGDRVDVTAGGPTHDVRIRNEEDAAAFVYTEMTEVGPGSTVRACFRPAAPDGERECFEARVGGTATTTEPPSSSAASSPRA</sequence>
<evidence type="ECO:0000259" key="3">
    <source>
        <dbReference type="SMART" id="SM00530"/>
    </source>
</evidence>
<protein>
    <submittedName>
        <fullName evidence="4">XRE family transcriptional regulator</fullName>
    </submittedName>
</protein>
<feature type="region of interest" description="Disordered" evidence="1">
    <location>
        <begin position="78"/>
        <end position="112"/>
    </location>
</feature>
<keyword evidence="5" id="KW-1185">Reference proteome</keyword>
<dbReference type="InterPro" id="IPR021224">
    <property type="entry name" value="DUF2690"/>
</dbReference>
<gene>
    <name evidence="4" type="ORF">KVH32_10855</name>
</gene>
<reference evidence="4 5" key="1">
    <citation type="submission" date="2021-06" db="EMBL/GenBank/DDBJ databases">
        <title>Ecological speciation of a Streptomyces species isolated from different habitats and geographic origins.</title>
        <authorList>
            <person name="Wang J."/>
        </authorList>
    </citation>
    <scope>NUCLEOTIDE SEQUENCE [LARGE SCALE GENOMIC DNA]</scope>
    <source>
        <strain evidence="4 5">FXJ8.012</strain>
    </source>
</reference>
<dbReference type="InterPro" id="IPR001387">
    <property type="entry name" value="Cro/C1-type_HTH"/>
</dbReference>
<feature type="transmembrane region" description="Helical" evidence="2">
    <location>
        <begin position="119"/>
        <end position="142"/>
    </location>
</feature>
<dbReference type="CDD" id="cd00093">
    <property type="entry name" value="HTH_XRE"/>
    <property type="match status" value="1"/>
</dbReference>
<keyword evidence="2" id="KW-0812">Transmembrane</keyword>
<keyword evidence="2" id="KW-0472">Membrane</keyword>
<organism evidence="4 5">
    <name type="scientific">Streptomyces olivaceus</name>
    <dbReference type="NCBI Taxonomy" id="47716"/>
    <lineage>
        <taxon>Bacteria</taxon>
        <taxon>Bacillati</taxon>
        <taxon>Actinomycetota</taxon>
        <taxon>Actinomycetes</taxon>
        <taxon>Kitasatosporales</taxon>
        <taxon>Streptomycetaceae</taxon>
        <taxon>Streptomyces</taxon>
    </lineage>
</organism>
<feature type="compositionally biased region" description="Low complexity" evidence="1">
    <location>
        <begin position="281"/>
        <end position="298"/>
    </location>
</feature>
<dbReference type="Pfam" id="PF13560">
    <property type="entry name" value="HTH_31"/>
    <property type="match status" value="1"/>
</dbReference>
<dbReference type="Proteomes" id="UP000758701">
    <property type="component" value="Unassembled WGS sequence"/>
</dbReference>
<proteinExistence type="predicted"/>